<keyword evidence="3" id="KW-1185">Reference proteome</keyword>
<gene>
    <name evidence="2" type="ORF">PCOR1329_LOCUS60870</name>
</gene>
<reference evidence="2" key="1">
    <citation type="submission" date="2023-10" db="EMBL/GenBank/DDBJ databases">
        <authorList>
            <person name="Chen Y."/>
            <person name="Shah S."/>
            <person name="Dougan E. K."/>
            <person name="Thang M."/>
            <person name="Chan C."/>
        </authorList>
    </citation>
    <scope>NUCLEOTIDE SEQUENCE [LARGE SCALE GENOMIC DNA]</scope>
</reference>
<sequence length="142" mass="15012">MGEHCDATRGSAAAHPPEKDELRQREREARCGPGGGGRGRIEVRRGAMKSGELQQGPWPPGRPMRRRPDDPSPPRHTQRAPAQSGSPAAVAALSGGLRALRAPGLPQDVSAKVILSDPARASVRAASPAVLRRPRELKAVSC</sequence>
<name>A0ABN9VVG9_9DINO</name>
<accession>A0ABN9VVG9</accession>
<evidence type="ECO:0000313" key="3">
    <source>
        <dbReference type="Proteomes" id="UP001189429"/>
    </source>
</evidence>
<feature type="region of interest" description="Disordered" evidence="1">
    <location>
        <begin position="1"/>
        <end position="90"/>
    </location>
</feature>
<evidence type="ECO:0000313" key="2">
    <source>
        <dbReference type="EMBL" id="CAK0876554.1"/>
    </source>
</evidence>
<evidence type="ECO:0000256" key="1">
    <source>
        <dbReference type="SAM" id="MobiDB-lite"/>
    </source>
</evidence>
<protein>
    <submittedName>
        <fullName evidence="2">Uncharacterized protein</fullName>
    </submittedName>
</protein>
<dbReference type="Proteomes" id="UP001189429">
    <property type="component" value="Unassembled WGS sequence"/>
</dbReference>
<organism evidence="2 3">
    <name type="scientific">Prorocentrum cordatum</name>
    <dbReference type="NCBI Taxonomy" id="2364126"/>
    <lineage>
        <taxon>Eukaryota</taxon>
        <taxon>Sar</taxon>
        <taxon>Alveolata</taxon>
        <taxon>Dinophyceae</taxon>
        <taxon>Prorocentrales</taxon>
        <taxon>Prorocentraceae</taxon>
        <taxon>Prorocentrum</taxon>
    </lineage>
</organism>
<proteinExistence type="predicted"/>
<feature type="compositionally biased region" description="Basic and acidic residues" evidence="1">
    <location>
        <begin position="16"/>
        <end position="30"/>
    </location>
</feature>
<comment type="caution">
    <text evidence="2">The sequence shown here is derived from an EMBL/GenBank/DDBJ whole genome shotgun (WGS) entry which is preliminary data.</text>
</comment>
<dbReference type="EMBL" id="CAUYUJ010017638">
    <property type="protein sequence ID" value="CAK0876554.1"/>
    <property type="molecule type" value="Genomic_DNA"/>
</dbReference>